<proteinExistence type="predicted"/>
<dbReference type="AlphaFoldDB" id="A0A8H6JDU5"/>
<evidence type="ECO:0000313" key="2">
    <source>
        <dbReference type="Proteomes" id="UP000639643"/>
    </source>
</evidence>
<keyword evidence="2" id="KW-1185">Reference proteome</keyword>
<dbReference type="EMBL" id="WIGM01000824">
    <property type="protein sequence ID" value="KAF6811240.1"/>
    <property type="molecule type" value="Genomic_DNA"/>
</dbReference>
<organism evidence="1 2">
    <name type="scientific">Colletotrichum musicola</name>
    <dbReference type="NCBI Taxonomy" id="2175873"/>
    <lineage>
        <taxon>Eukaryota</taxon>
        <taxon>Fungi</taxon>
        <taxon>Dikarya</taxon>
        <taxon>Ascomycota</taxon>
        <taxon>Pezizomycotina</taxon>
        <taxon>Sordariomycetes</taxon>
        <taxon>Hypocreomycetidae</taxon>
        <taxon>Glomerellales</taxon>
        <taxon>Glomerellaceae</taxon>
        <taxon>Colletotrichum</taxon>
        <taxon>Colletotrichum orchidearum species complex</taxon>
    </lineage>
</organism>
<evidence type="ECO:0000313" key="1">
    <source>
        <dbReference type="EMBL" id="KAF6811240.1"/>
    </source>
</evidence>
<accession>A0A8H6JDU5</accession>
<dbReference type="OrthoDB" id="4824008at2759"/>
<gene>
    <name evidence="1" type="ORF">CMUS01_13310</name>
</gene>
<protein>
    <submittedName>
        <fullName evidence="1">Uncharacterized protein</fullName>
    </submittedName>
</protein>
<reference evidence="1" key="1">
    <citation type="journal article" date="2020" name="Phytopathology">
        <title>Genome Sequence Resources of Colletotrichum truncatum, C. plurivorum, C. musicola, and C. sojae: Four Species Pathogenic to Soybean (Glycine max).</title>
        <authorList>
            <person name="Rogerio F."/>
            <person name="Boufleur T.R."/>
            <person name="Ciampi-Guillardi M."/>
            <person name="Sukno S.A."/>
            <person name="Thon M.R."/>
            <person name="Massola Junior N.S."/>
            <person name="Baroncelli R."/>
        </authorList>
    </citation>
    <scope>NUCLEOTIDE SEQUENCE</scope>
    <source>
        <strain evidence="1">LFN0074</strain>
    </source>
</reference>
<sequence>MLYTMQWKLTLNNRKAVEQTEQNLAVAPSDF</sequence>
<comment type="caution">
    <text evidence="1">The sequence shown here is derived from an EMBL/GenBank/DDBJ whole genome shotgun (WGS) entry which is preliminary data.</text>
</comment>
<name>A0A8H6JDU5_9PEZI</name>
<dbReference type="Proteomes" id="UP000639643">
    <property type="component" value="Unassembled WGS sequence"/>
</dbReference>